<dbReference type="OrthoDB" id="8541759at2"/>
<dbReference type="AlphaFoldDB" id="C7RNS9"/>
<dbReference type="EMBL" id="CP001715">
    <property type="protein sequence ID" value="ACV34215.1"/>
    <property type="molecule type" value="Genomic_DNA"/>
</dbReference>
<gene>
    <name evidence="1" type="ordered locus">CAP2UW1_0878</name>
</gene>
<proteinExistence type="predicted"/>
<organism evidence="1">
    <name type="scientific">Accumulibacter regalis</name>
    <dbReference type="NCBI Taxonomy" id="522306"/>
    <lineage>
        <taxon>Bacteria</taxon>
        <taxon>Pseudomonadati</taxon>
        <taxon>Pseudomonadota</taxon>
        <taxon>Betaproteobacteria</taxon>
        <taxon>Candidatus Accumulibacter</taxon>
    </lineage>
</organism>
<name>C7RNS9_ACCRE</name>
<reference evidence="1" key="2">
    <citation type="submission" date="2009-09" db="EMBL/GenBank/DDBJ databases">
        <title>Complete sequence of chromosome of Candidatus Accumulibacter phosphatis clade IIA str. UW-1.</title>
        <authorList>
            <consortium name="US DOE Joint Genome Institute"/>
            <person name="Martin H.G."/>
            <person name="Ivanova N."/>
            <person name="Kunin V."/>
            <person name="Warnecke F."/>
            <person name="Barry K."/>
            <person name="He S."/>
            <person name="Salamov A."/>
            <person name="Szeto E."/>
            <person name="Dalin E."/>
            <person name="Pangilinan J.L."/>
            <person name="Lapidus A."/>
            <person name="Lowry S."/>
            <person name="Kyrpides N.C."/>
            <person name="McMahon K.D."/>
            <person name="Hugenholtz P."/>
        </authorList>
    </citation>
    <scope>NUCLEOTIDE SEQUENCE [LARGE SCALE GENOMIC DNA]</scope>
    <source>
        <strain evidence="1">UW-1</strain>
    </source>
</reference>
<dbReference type="HOGENOM" id="CLU_2730646_0_0_4"/>
<dbReference type="KEGG" id="app:CAP2UW1_0878"/>
<sequence>MAPGNLTADQFWSGNGISVAHDASDRIIYDTASGSLFYDADGSGSGAAVAIAVVGLATHPSLVYSDFQLIA</sequence>
<protein>
    <submittedName>
        <fullName evidence="1">Putative hemolysin-adenlyate cyclase protein</fullName>
    </submittedName>
</protein>
<accession>C7RNS9</accession>
<reference evidence="1" key="1">
    <citation type="submission" date="2009-08" db="EMBL/GenBank/DDBJ databases">
        <authorList>
            <consortium name="US DOE Joint Genome Institute"/>
            <person name="Lucas S."/>
            <person name="Copeland A."/>
            <person name="Lapidus A."/>
            <person name="Glavina del Rio T."/>
            <person name="Dalin E."/>
            <person name="Tice H."/>
            <person name="Bruce D."/>
            <person name="Barry K."/>
            <person name="Pitluck S."/>
            <person name="Lowry S."/>
            <person name="Larimer F."/>
            <person name="Land M."/>
            <person name="Hauser L."/>
            <person name="Kyrpides N."/>
            <person name="Ivanova N."/>
            <person name="McMahon K.D."/>
            <person name="Hugenholtz P."/>
        </authorList>
    </citation>
    <scope>NUCLEOTIDE SEQUENCE</scope>
    <source>
        <strain evidence="1">UW-1</strain>
    </source>
</reference>
<evidence type="ECO:0000313" key="1">
    <source>
        <dbReference type="EMBL" id="ACV34215.1"/>
    </source>
</evidence>